<organism evidence="1 2">
    <name type="scientific">Catharanthus roseus</name>
    <name type="common">Madagascar periwinkle</name>
    <name type="synonym">Vinca rosea</name>
    <dbReference type="NCBI Taxonomy" id="4058"/>
    <lineage>
        <taxon>Eukaryota</taxon>
        <taxon>Viridiplantae</taxon>
        <taxon>Streptophyta</taxon>
        <taxon>Embryophyta</taxon>
        <taxon>Tracheophyta</taxon>
        <taxon>Spermatophyta</taxon>
        <taxon>Magnoliopsida</taxon>
        <taxon>eudicotyledons</taxon>
        <taxon>Gunneridae</taxon>
        <taxon>Pentapetalae</taxon>
        <taxon>asterids</taxon>
        <taxon>lamiids</taxon>
        <taxon>Gentianales</taxon>
        <taxon>Apocynaceae</taxon>
        <taxon>Rauvolfioideae</taxon>
        <taxon>Vinceae</taxon>
        <taxon>Catharanthinae</taxon>
        <taxon>Catharanthus</taxon>
    </lineage>
</organism>
<evidence type="ECO:0000313" key="1">
    <source>
        <dbReference type="EMBL" id="KAI5663714.1"/>
    </source>
</evidence>
<protein>
    <submittedName>
        <fullName evidence="1">Uncharacterized protein</fullName>
    </submittedName>
</protein>
<comment type="caution">
    <text evidence="1">The sequence shown here is derived from an EMBL/GenBank/DDBJ whole genome shotgun (WGS) entry which is preliminary data.</text>
</comment>
<sequence length="131" mass="14318">MKNKSENGENEAIGTKEVCTVGQSTASGRSKGPQETSQNKPTTDSRIDLPHASPVRGPLLNDMLGRCTLDLDPIDRWRGTVGGLGPSRNQIWLVEQYGPLDSVILGSSTSSHEMMIYEDFGPHGLKPMYKF</sequence>
<dbReference type="EMBL" id="CM044705">
    <property type="protein sequence ID" value="KAI5663714.1"/>
    <property type="molecule type" value="Genomic_DNA"/>
</dbReference>
<evidence type="ECO:0000313" key="2">
    <source>
        <dbReference type="Proteomes" id="UP001060085"/>
    </source>
</evidence>
<reference evidence="2" key="1">
    <citation type="journal article" date="2023" name="Nat. Plants">
        <title>Single-cell RNA sequencing provides a high-resolution roadmap for understanding the multicellular compartmentation of specialized metabolism.</title>
        <authorList>
            <person name="Sun S."/>
            <person name="Shen X."/>
            <person name="Li Y."/>
            <person name="Li Y."/>
            <person name="Wang S."/>
            <person name="Li R."/>
            <person name="Zhang H."/>
            <person name="Shen G."/>
            <person name="Guo B."/>
            <person name="Wei J."/>
            <person name="Xu J."/>
            <person name="St-Pierre B."/>
            <person name="Chen S."/>
            <person name="Sun C."/>
        </authorList>
    </citation>
    <scope>NUCLEOTIDE SEQUENCE [LARGE SCALE GENOMIC DNA]</scope>
</reference>
<keyword evidence="2" id="KW-1185">Reference proteome</keyword>
<gene>
    <name evidence="1" type="ORF">M9H77_23037</name>
</gene>
<dbReference type="Proteomes" id="UP001060085">
    <property type="component" value="Linkage Group LG05"/>
</dbReference>
<name>A0ACC0AS60_CATRO</name>
<accession>A0ACC0AS60</accession>
<proteinExistence type="predicted"/>